<reference evidence="1" key="1">
    <citation type="journal article" date="2020" name="G3 (Bethesda)">
        <title>High-Quality Assemblies for Three Invasive Social Wasps from the &lt;i&gt;Vespula&lt;/i&gt; Genus.</title>
        <authorList>
            <person name="Harrop T.W.R."/>
            <person name="Guhlin J."/>
            <person name="McLaughlin G.M."/>
            <person name="Permina E."/>
            <person name="Stockwell P."/>
            <person name="Gilligan J."/>
            <person name="Le Lec M.F."/>
            <person name="Gruber M.A.M."/>
            <person name="Quinn O."/>
            <person name="Lovegrove M."/>
            <person name="Duncan E.J."/>
            <person name="Remnant E.J."/>
            <person name="Van Eeckhoven J."/>
            <person name="Graham B."/>
            <person name="Knapp R.A."/>
            <person name="Langford K.W."/>
            <person name="Kronenberg Z."/>
            <person name="Press M.O."/>
            <person name="Eacker S.M."/>
            <person name="Wilson-Rankin E.E."/>
            <person name="Purcell J."/>
            <person name="Lester P.J."/>
            <person name="Dearden P.K."/>
        </authorList>
    </citation>
    <scope>NUCLEOTIDE SEQUENCE</scope>
    <source>
        <strain evidence="1">Marl-1</strain>
    </source>
</reference>
<accession>A0A834K460</accession>
<dbReference type="EMBL" id="JACSEA010000006">
    <property type="protein sequence ID" value="KAF7399072.1"/>
    <property type="molecule type" value="Genomic_DNA"/>
</dbReference>
<evidence type="ECO:0000313" key="1">
    <source>
        <dbReference type="EMBL" id="KAF7399072.1"/>
    </source>
</evidence>
<organism evidence="1 2">
    <name type="scientific">Vespula vulgaris</name>
    <name type="common">Yellow jacket</name>
    <name type="synonym">Wasp</name>
    <dbReference type="NCBI Taxonomy" id="7454"/>
    <lineage>
        <taxon>Eukaryota</taxon>
        <taxon>Metazoa</taxon>
        <taxon>Ecdysozoa</taxon>
        <taxon>Arthropoda</taxon>
        <taxon>Hexapoda</taxon>
        <taxon>Insecta</taxon>
        <taxon>Pterygota</taxon>
        <taxon>Neoptera</taxon>
        <taxon>Endopterygota</taxon>
        <taxon>Hymenoptera</taxon>
        <taxon>Apocrita</taxon>
        <taxon>Aculeata</taxon>
        <taxon>Vespoidea</taxon>
        <taxon>Vespidae</taxon>
        <taxon>Vespinae</taxon>
        <taxon>Vespula</taxon>
    </lineage>
</organism>
<gene>
    <name evidence="1" type="ORF">HZH66_006969</name>
</gene>
<dbReference type="AlphaFoldDB" id="A0A834K460"/>
<sequence length="154" mass="17984">MIKSTLTYNVRFRITEDIDTVLEDFTILLQTTVYTNILATKQLNICMDRKTLWRTMKNLKRPKKSIFCWNDRNNKRISDPTKILKVVQSYIQTIYTNSGNPVYQYQPEIISLSTTFKEIKDLISKLNLKKVSGADLIIGTHLQLPDKATRYHPV</sequence>
<evidence type="ECO:0000313" key="2">
    <source>
        <dbReference type="Proteomes" id="UP000614350"/>
    </source>
</evidence>
<dbReference type="Proteomes" id="UP000614350">
    <property type="component" value="Unassembled WGS sequence"/>
</dbReference>
<keyword evidence="2" id="KW-1185">Reference proteome</keyword>
<comment type="caution">
    <text evidence="1">The sequence shown here is derived from an EMBL/GenBank/DDBJ whole genome shotgun (WGS) entry which is preliminary data.</text>
</comment>
<name>A0A834K460_VESVU</name>
<proteinExistence type="predicted"/>
<protein>
    <submittedName>
        <fullName evidence="1">Uncharacterized protein</fullName>
    </submittedName>
</protein>